<dbReference type="AlphaFoldDB" id="A0A1R2BKW7"/>
<dbReference type="EMBL" id="MPUH01000575">
    <property type="protein sequence ID" value="OMJ77438.1"/>
    <property type="molecule type" value="Genomic_DNA"/>
</dbReference>
<organism evidence="2 3">
    <name type="scientific">Stentor coeruleus</name>
    <dbReference type="NCBI Taxonomy" id="5963"/>
    <lineage>
        <taxon>Eukaryota</taxon>
        <taxon>Sar</taxon>
        <taxon>Alveolata</taxon>
        <taxon>Ciliophora</taxon>
        <taxon>Postciliodesmatophora</taxon>
        <taxon>Heterotrichea</taxon>
        <taxon>Heterotrichida</taxon>
        <taxon>Stentoridae</taxon>
        <taxon>Stentor</taxon>
    </lineage>
</organism>
<name>A0A1R2BKW7_9CILI</name>
<evidence type="ECO:0000313" key="2">
    <source>
        <dbReference type="EMBL" id="OMJ77438.1"/>
    </source>
</evidence>
<dbReference type="Proteomes" id="UP000187209">
    <property type="component" value="Unassembled WGS sequence"/>
</dbReference>
<dbReference type="PANTHER" id="PTHR14845:SF0">
    <property type="entry name" value="DUF4515 DOMAIN-CONTAINING PROTEIN"/>
    <property type="match status" value="1"/>
</dbReference>
<evidence type="ECO:0008006" key="4">
    <source>
        <dbReference type="Google" id="ProtNLM"/>
    </source>
</evidence>
<evidence type="ECO:0000313" key="3">
    <source>
        <dbReference type="Proteomes" id="UP000187209"/>
    </source>
</evidence>
<protein>
    <recommendedName>
        <fullName evidence="4">Cilia- and flagella-associated protein 157</fullName>
    </recommendedName>
</protein>
<evidence type="ECO:0000256" key="1">
    <source>
        <dbReference type="SAM" id="Coils"/>
    </source>
</evidence>
<accession>A0A1R2BKW7</accession>
<dbReference type="OrthoDB" id="441129at2759"/>
<proteinExistence type="predicted"/>
<sequence>MDEKLPPSLLVEANPDHYLNRDREIISKLNERIEKMKAENYKLQKELKESKEDHARMSDYMNDGLDKKAQEIARLELEKAELEERYNRERDQNLEDHREKLNSIKEEKDREIMTLNRSIKEIEIEYKKIQYFKENKDAMEKELDDLKKEKEELSRKLTDQQTLSEQAYKKREEKLMQQYAEEIRKIEIDAESKARNKLSLEEQDLHKDNIRLISDMKLQRKEVEDIKNDKKKILEENRKLRQELEISQAQVKDCATKQSEMQKTIKMVKEKIRNTENEMSQMSSDFEKEKEMFINKFNAQFQDKEAELKNLKEQVKIRSKELKSMKALAQMILDQRSDVEQFFLESLEQIKEEVQKRIIAEGKTKKLPLINQKGKVYSDKVELSDLDWEDRERVLRLLFSKMNMGVPPTNWR</sequence>
<feature type="coiled-coil region" evidence="1">
    <location>
        <begin position="19"/>
        <end position="328"/>
    </location>
</feature>
<reference evidence="2 3" key="1">
    <citation type="submission" date="2016-11" db="EMBL/GenBank/DDBJ databases">
        <title>The macronuclear genome of Stentor coeruleus: a giant cell with tiny introns.</title>
        <authorList>
            <person name="Slabodnick M."/>
            <person name="Ruby J.G."/>
            <person name="Reiff S.B."/>
            <person name="Swart E.C."/>
            <person name="Gosai S."/>
            <person name="Prabakaran S."/>
            <person name="Witkowska E."/>
            <person name="Larue G.E."/>
            <person name="Fisher S."/>
            <person name="Freeman R.M."/>
            <person name="Gunawardena J."/>
            <person name="Chu W."/>
            <person name="Stover N.A."/>
            <person name="Gregory B.D."/>
            <person name="Nowacki M."/>
            <person name="Derisi J."/>
            <person name="Roy S.W."/>
            <person name="Marshall W.F."/>
            <person name="Sood P."/>
        </authorList>
    </citation>
    <scope>NUCLEOTIDE SEQUENCE [LARGE SCALE GENOMIC DNA]</scope>
    <source>
        <strain evidence="2">WM001</strain>
    </source>
</reference>
<comment type="caution">
    <text evidence="2">The sequence shown here is derived from an EMBL/GenBank/DDBJ whole genome shotgun (WGS) entry which is preliminary data.</text>
</comment>
<gene>
    <name evidence="2" type="ORF">SteCoe_22956</name>
</gene>
<keyword evidence="3" id="KW-1185">Reference proteome</keyword>
<keyword evidence="1" id="KW-0175">Coiled coil</keyword>
<dbReference type="PANTHER" id="PTHR14845">
    <property type="entry name" value="COILED-COIL DOMAIN-CONTAINING 166"/>
    <property type="match status" value="1"/>
</dbReference>